<organism evidence="9 10">
    <name type="scientific">Tessaracoccus flavus</name>
    <dbReference type="NCBI Taxonomy" id="1610493"/>
    <lineage>
        <taxon>Bacteria</taxon>
        <taxon>Bacillati</taxon>
        <taxon>Actinomycetota</taxon>
        <taxon>Actinomycetes</taxon>
        <taxon>Propionibacteriales</taxon>
        <taxon>Propionibacteriaceae</taxon>
        <taxon>Tessaracoccus</taxon>
    </lineage>
</organism>
<dbReference type="PANTHER" id="PTHR43013">
    <property type="entry name" value="GLUTAMYL-TRNA REDUCTASE"/>
    <property type="match status" value="1"/>
</dbReference>
<dbReference type="Pfam" id="PF00745">
    <property type="entry name" value="GlutR_dimer"/>
    <property type="match status" value="1"/>
</dbReference>
<comment type="pathway">
    <text evidence="1 8">Porphyrin-containing compound metabolism; protoporphyrin-IX biosynthesis; 5-aminolevulinate from L-glutamyl-tRNA(Glu): step 1/2.</text>
</comment>
<feature type="binding site" evidence="8">
    <location>
        <position position="111"/>
    </location>
    <ligand>
        <name>substrate</name>
    </ligand>
</feature>
<dbReference type="InterPro" id="IPR036453">
    <property type="entry name" value="GluRdtase_dimer_dom_sf"/>
</dbReference>
<feature type="binding site" evidence="8">
    <location>
        <begin position="178"/>
        <end position="183"/>
    </location>
    <ligand>
        <name>NADP(+)</name>
        <dbReference type="ChEBI" id="CHEBI:58349"/>
    </ligand>
</feature>
<evidence type="ECO:0000256" key="3">
    <source>
        <dbReference type="ARBA" id="ARBA00012970"/>
    </source>
</evidence>
<feature type="binding site" evidence="8">
    <location>
        <begin position="46"/>
        <end position="49"/>
    </location>
    <ligand>
        <name>substrate</name>
    </ligand>
</feature>
<dbReference type="Pfam" id="PF01488">
    <property type="entry name" value="Shikimate_DH"/>
    <property type="match status" value="1"/>
</dbReference>
<dbReference type="InterPro" id="IPR015896">
    <property type="entry name" value="4pyrrol_synth_GluRdtase_dimer"/>
</dbReference>
<evidence type="ECO:0000256" key="1">
    <source>
        <dbReference type="ARBA" id="ARBA00005059"/>
    </source>
</evidence>
<accession>A0A1Q2CDL8</accession>
<dbReference type="InterPro" id="IPR006151">
    <property type="entry name" value="Shikm_DH/Glu-tRNA_Rdtase"/>
</dbReference>
<keyword evidence="4 8" id="KW-0521">NADP</keyword>
<dbReference type="InterPro" id="IPR015895">
    <property type="entry name" value="4pyrrol_synth_GluRdtase_N"/>
</dbReference>
<evidence type="ECO:0000256" key="5">
    <source>
        <dbReference type="ARBA" id="ARBA00023002"/>
    </source>
</evidence>
<comment type="domain">
    <text evidence="8">Possesses an unusual extended V-shaped dimeric structure with each monomer consisting of three distinct domains arranged along a curved 'spinal' alpha-helix. The N-terminal catalytic domain specifically recognizes the glutamate moiety of the substrate. The second domain is the NADPH-binding domain, and the third C-terminal domain is responsible for dimerization.</text>
</comment>
<dbReference type="HAMAP" id="MF_00087">
    <property type="entry name" value="Glu_tRNA_reductase"/>
    <property type="match status" value="1"/>
</dbReference>
<protein>
    <recommendedName>
        <fullName evidence="3 8">Glutamyl-tRNA reductase</fullName>
        <shortName evidence="8">GluTR</shortName>
        <ecNumber evidence="3 8">1.2.1.70</ecNumber>
    </recommendedName>
</protein>
<comment type="subunit">
    <text evidence="8">Homodimer.</text>
</comment>
<evidence type="ECO:0000256" key="4">
    <source>
        <dbReference type="ARBA" id="ARBA00022857"/>
    </source>
</evidence>
<comment type="similarity">
    <text evidence="2 8">Belongs to the glutamyl-tRNA reductase family.</text>
</comment>
<dbReference type="OrthoDB" id="110209at2"/>
<dbReference type="NCBIfam" id="NF000750">
    <property type="entry name" value="PRK00045.3-4"/>
    <property type="match status" value="1"/>
</dbReference>
<dbReference type="GO" id="GO:0019353">
    <property type="term" value="P:protoporphyrinogen IX biosynthetic process from glutamate"/>
    <property type="evidence" value="ECO:0007669"/>
    <property type="project" value="TreeGrafter"/>
</dbReference>
<keyword evidence="10" id="KW-1185">Reference proteome</keyword>
<dbReference type="Gene3D" id="3.30.460.30">
    <property type="entry name" value="Glutamyl-tRNA reductase, N-terminal domain"/>
    <property type="match status" value="1"/>
</dbReference>
<feature type="active site" description="Nucleophile" evidence="8">
    <location>
        <position position="47"/>
    </location>
</feature>
<dbReference type="SUPFAM" id="SSF51735">
    <property type="entry name" value="NAD(P)-binding Rossmann-fold domains"/>
    <property type="match status" value="1"/>
</dbReference>
<sequence>MTMRVFSISHHRQGLSEVERTSTTASDIAADLFEHPGVEGVMVLSTCNRVEVILDTDDTVTTHRLRGALTAHYEEAPAWDVFLGEVALKHVFRVAAGLDSMVVGEREIAGQLRRCLTDAQAAGHTSLPLYIAVDEALKTSRRIARETSLEGAGRSVVGVGLDHVGIDDWASTRALIVGTGSYAGAVVAALRGRGVQSLQVHSSSGRAAEFAASHSCEHAEELCEALREADLVVTCRGLGRPVIGPAEVQGPARFLDLSLHRDVAEEVRSLPGVRLVDLATIQSAVGPAYAADTRRAEALVELGVSQTLTKLRSRVVDPAVVGLRETVMAMVADEIGRLPQRQLSHDDAALALRRLATRLLHVPSTKARAAAEHGRTHEYLHAMQELYGIGPDVDPDDLETERCPVTHLKVCDLDSSQSQEAM</sequence>
<evidence type="ECO:0000313" key="10">
    <source>
        <dbReference type="Proteomes" id="UP000188324"/>
    </source>
</evidence>
<dbReference type="InterPro" id="IPR000343">
    <property type="entry name" value="4pyrrol_synth_GluRdtase"/>
</dbReference>
<dbReference type="GO" id="GO:0050661">
    <property type="term" value="F:NADP binding"/>
    <property type="evidence" value="ECO:0007669"/>
    <property type="project" value="InterPro"/>
</dbReference>
<dbReference type="EMBL" id="CP019605">
    <property type="protein sequence ID" value="AQP44204.1"/>
    <property type="molecule type" value="Genomic_DNA"/>
</dbReference>
<comment type="function">
    <text evidence="8">Catalyzes the NADPH-dependent reduction of glutamyl-tRNA(Glu) to glutamate 1-semialdehyde (GSA).</text>
</comment>
<dbReference type="AlphaFoldDB" id="A0A1Q2CDL8"/>
<gene>
    <name evidence="8" type="primary">hemA</name>
    <name evidence="9" type="ORF">RPIT_04715</name>
</gene>
<dbReference type="EC" id="1.2.1.70" evidence="3 8"/>
<dbReference type="Proteomes" id="UP000188324">
    <property type="component" value="Chromosome"/>
</dbReference>
<evidence type="ECO:0000256" key="6">
    <source>
        <dbReference type="ARBA" id="ARBA00023244"/>
    </source>
</evidence>
<dbReference type="Gene3D" id="3.40.50.720">
    <property type="entry name" value="NAD(P)-binding Rossmann-like Domain"/>
    <property type="match status" value="1"/>
</dbReference>
<feature type="binding site" evidence="8">
    <location>
        <begin position="105"/>
        <end position="107"/>
    </location>
    <ligand>
        <name>substrate</name>
    </ligand>
</feature>
<dbReference type="PROSITE" id="PS00747">
    <property type="entry name" value="GLUTR"/>
    <property type="match status" value="1"/>
</dbReference>
<feature type="site" description="Important for activity" evidence="8">
    <location>
        <position position="90"/>
    </location>
</feature>
<feature type="binding site" evidence="8">
    <location>
        <position position="100"/>
    </location>
    <ligand>
        <name>substrate</name>
    </ligand>
</feature>
<keyword evidence="6 8" id="KW-0627">Porphyrin biosynthesis</keyword>
<evidence type="ECO:0000313" key="9">
    <source>
        <dbReference type="EMBL" id="AQP44204.1"/>
    </source>
</evidence>
<evidence type="ECO:0000256" key="8">
    <source>
        <dbReference type="HAMAP-Rule" id="MF_00087"/>
    </source>
</evidence>
<dbReference type="RefSeq" id="WP_077341127.1">
    <property type="nucleotide sequence ID" value="NZ_CP019605.1"/>
</dbReference>
<dbReference type="UniPathway" id="UPA00251">
    <property type="reaction ID" value="UER00316"/>
</dbReference>
<dbReference type="InterPro" id="IPR036343">
    <property type="entry name" value="GluRdtase_N_sf"/>
</dbReference>
<dbReference type="PANTHER" id="PTHR43013:SF1">
    <property type="entry name" value="GLUTAMYL-TRNA REDUCTASE"/>
    <property type="match status" value="1"/>
</dbReference>
<proteinExistence type="inferred from homology"/>
<dbReference type="InterPro" id="IPR018214">
    <property type="entry name" value="GluRdtase_CS"/>
</dbReference>
<dbReference type="STRING" id="1610493.RPIT_04715"/>
<dbReference type="SUPFAM" id="SSF69742">
    <property type="entry name" value="Glutamyl tRNA-reductase catalytic, N-terminal domain"/>
    <property type="match status" value="1"/>
</dbReference>
<reference evidence="9 10" key="1">
    <citation type="journal article" date="2016" name="Int. J. Syst. Evol. Microbiol.">
        <title>Tessaracoccus flavus sp. nov., isolated from the drainage system of a lindane-producing factory.</title>
        <authorList>
            <person name="Kumari R."/>
            <person name="Singh P."/>
            <person name="Schumann P."/>
            <person name="Lal R."/>
        </authorList>
    </citation>
    <scope>NUCLEOTIDE SEQUENCE [LARGE SCALE GENOMIC DNA]</scope>
    <source>
        <strain evidence="9 10">RP1T</strain>
    </source>
</reference>
<dbReference type="GO" id="GO:0008883">
    <property type="term" value="F:glutamyl-tRNA reductase activity"/>
    <property type="evidence" value="ECO:0007669"/>
    <property type="project" value="UniProtKB-UniRule"/>
</dbReference>
<keyword evidence="5 8" id="KW-0560">Oxidoreductase</keyword>
<dbReference type="PIRSF" id="PIRSF000445">
    <property type="entry name" value="4pyrrol_synth_GluRdtase"/>
    <property type="match status" value="1"/>
</dbReference>
<dbReference type="InterPro" id="IPR036291">
    <property type="entry name" value="NAD(P)-bd_dom_sf"/>
</dbReference>
<evidence type="ECO:0000256" key="2">
    <source>
        <dbReference type="ARBA" id="ARBA00005916"/>
    </source>
</evidence>
<evidence type="ECO:0000256" key="7">
    <source>
        <dbReference type="ARBA" id="ARBA00047464"/>
    </source>
</evidence>
<comment type="miscellaneous">
    <text evidence="8">During catalysis, the active site Cys acts as a nucleophile attacking the alpha-carbonyl group of tRNA-bound glutamate with the formation of a thioester intermediate between enzyme and glutamate, and the concomitant release of tRNA(Glu). The thioester intermediate is finally reduced by direct hydride transfer from NADPH, to form the product GSA.</text>
</comment>
<dbReference type="SUPFAM" id="SSF69075">
    <property type="entry name" value="Glutamyl tRNA-reductase dimerization domain"/>
    <property type="match status" value="1"/>
</dbReference>
<dbReference type="KEGG" id="tfl:RPIT_04715"/>
<name>A0A1Q2CDL8_9ACTN</name>
<comment type="catalytic activity">
    <reaction evidence="7 8">
        <text>(S)-4-amino-5-oxopentanoate + tRNA(Glu) + NADP(+) = L-glutamyl-tRNA(Glu) + NADPH + H(+)</text>
        <dbReference type="Rhea" id="RHEA:12344"/>
        <dbReference type="Rhea" id="RHEA-COMP:9663"/>
        <dbReference type="Rhea" id="RHEA-COMP:9680"/>
        <dbReference type="ChEBI" id="CHEBI:15378"/>
        <dbReference type="ChEBI" id="CHEBI:57501"/>
        <dbReference type="ChEBI" id="CHEBI:57783"/>
        <dbReference type="ChEBI" id="CHEBI:58349"/>
        <dbReference type="ChEBI" id="CHEBI:78442"/>
        <dbReference type="ChEBI" id="CHEBI:78520"/>
        <dbReference type="EC" id="1.2.1.70"/>
    </reaction>
</comment>
<dbReference type="Pfam" id="PF05201">
    <property type="entry name" value="GlutR_N"/>
    <property type="match status" value="1"/>
</dbReference>